<evidence type="ECO:0000313" key="1">
    <source>
        <dbReference type="EMBL" id="AXC11805.1"/>
    </source>
</evidence>
<evidence type="ECO:0000313" key="2">
    <source>
        <dbReference type="Proteomes" id="UP000253606"/>
    </source>
</evidence>
<dbReference type="SUPFAM" id="SSF52540">
    <property type="entry name" value="P-loop containing nucleoside triphosphate hydrolases"/>
    <property type="match status" value="1"/>
</dbReference>
<dbReference type="KEGG" id="abas:ACPOL_2483"/>
<dbReference type="PANTHER" id="PTHR32309">
    <property type="entry name" value="TYROSINE-PROTEIN KINASE"/>
    <property type="match status" value="1"/>
</dbReference>
<dbReference type="Gene3D" id="3.40.50.300">
    <property type="entry name" value="P-loop containing nucleotide triphosphate hydrolases"/>
    <property type="match status" value="1"/>
</dbReference>
<proteinExistence type="predicted"/>
<keyword evidence="2" id="KW-1185">Reference proteome</keyword>
<gene>
    <name evidence="1" type="ORF">ACPOL_2483</name>
</gene>
<sequence>MSAKDGFVFVTDPEGEAARRYKQIVDEILGRAWPRKRMLVTSPAPGEGKTVTSVNIALALAAKGHSVFLAELTLMRPRYRFVFGAPPTLRGVESVLRGEATPEEVTFLLGETGVAVTSVGAPMPDNELLNKRASLHKLIAFGESKCEWVILDVPSIEESPAVKELASQAGPVVMVARSYKTKLAVFRKATNTLGSDLDYVILNDIAS</sequence>
<dbReference type="EMBL" id="CP030840">
    <property type="protein sequence ID" value="AXC11805.1"/>
    <property type="molecule type" value="Genomic_DNA"/>
</dbReference>
<accession>A0A2Z5FZH4</accession>
<keyword evidence="1" id="KW-0418">Kinase</keyword>
<protein>
    <submittedName>
        <fullName evidence="1">Tyrosine-protein kinase EpsD</fullName>
    </submittedName>
</protein>
<dbReference type="GO" id="GO:0005886">
    <property type="term" value="C:plasma membrane"/>
    <property type="evidence" value="ECO:0007669"/>
    <property type="project" value="TreeGrafter"/>
</dbReference>
<dbReference type="GO" id="GO:0004713">
    <property type="term" value="F:protein tyrosine kinase activity"/>
    <property type="evidence" value="ECO:0007669"/>
    <property type="project" value="TreeGrafter"/>
</dbReference>
<dbReference type="InterPro" id="IPR027417">
    <property type="entry name" value="P-loop_NTPase"/>
</dbReference>
<dbReference type="AlphaFoldDB" id="A0A2Z5FZH4"/>
<keyword evidence="1" id="KW-0808">Transferase</keyword>
<dbReference type="Proteomes" id="UP000253606">
    <property type="component" value="Chromosome"/>
</dbReference>
<name>A0A2Z5FZH4_9BACT</name>
<dbReference type="PANTHER" id="PTHR32309:SF13">
    <property type="entry name" value="FERRIC ENTEROBACTIN TRANSPORT PROTEIN FEPE"/>
    <property type="match status" value="1"/>
</dbReference>
<reference evidence="1 2" key="1">
    <citation type="journal article" date="2018" name="Front. Microbiol.">
        <title>Hydrolytic Capabilities as a Key to Environmental Success: Chitinolytic and Cellulolytic Acidobacteria From Acidic Sub-arctic Soils and Boreal Peatlands.</title>
        <authorList>
            <person name="Belova S.E."/>
            <person name="Ravin N.V."/>
            <person name="Pankratov T.A."/>
            <person name="Rakitin A.L."/>
            <person name="Ivanova A.A."/>
            <person name="Beletsky A.V."/>
            <person name="Mardanov A.V."/>
            <person name="Sinninghe Damste J.S."/>
            <person name="Dedysh S.N."/>
        </authorList>
    </citation>
    <scope>NUCLEOTIDE SEQUENCE [LARGE SCALE GENOMIC DNA]</scope>
    <source>
        <strain evidence="1 2">SBC82</strain>
    </source>
</reference>
<organism evidence="1 2">
    <name type="scientific">Acidisarcina polymorpha</name>
    <dbReference type="NCBI Taxonomy" id="2211140"/>
    <lineage>
        <taxon>Bacteria</taxon>
        <taxon>Pseudomonadati</taxon>
        <taxon>Acidobacteriota</taxon>
        <taxon>Terriglobia</taxon>
        <taxon>Terriglobales</taxon>
        <taxon>Acidobacteriaceae</taxon>
        <taxon>Acidisarcina</taxon>
    </lineage>
</organism>
<dbReference type="InterPro" id="IPR050445">
    <property type="entry name" value="Bact_polysacc_biosynth/exp"/>
</dbReference>